<proteinExistence type="predicted"/>
<feature type="compositionally biased region" description="Acidic residues" evidence="7">
    <location>
        <begin position="1"/>
        <end position="19"/>
    </location>
</feature>
<feature type="domain" description="RRM" evidence="8">
    <location>
        <begin position="70"/>
        <end position="148"/>
    </location>
</feature>
<comment type="caution">
    <text evidence="9">The sequence shown here is derived from an EMBL/GenBank/DDBJ whole genome shotgun (WGS) entry which is preliminary data.</text>
</comment>
<evidence type="ECO:0000256" key="3">
    <source>
        <dbReference type="ARBA" id="ARBA00022490"/>
    </source>
</evidence>
<dbReference type="PANTHER" id="PTHR45894">
    <property type="entry name" value="RNA-BINDING PROTEIN 8A"/>
    <property type="match status" value="1"/>
</dbReference>
<gene>
    <name evidence="9" type="ORF">DUNSADRAFT_17364</name>
</gene>
<dbReference type="PROSITE" id="PS50102">
    <property type="entry name" value="RRM"/>
    <property type="match status" value="1"/>
</dbReference>
<keyword evidence="3" id="KW-0963">Cytoplasm</keyword>
<evidence type="ECO:0000313" key="9">
    <source>
        <dbReference type="EMBL" id="KAF5840261.1"/>
    </source>
</evidence>
<keyword evidence="10" id="KW-1185">Reference proteome</keyword>
<dbReference type="Gene3D" id="3.30.70.330">
    <property type="match status" value="1"/>
</dbReference>
<dbReference type="PRINTS" id="PR01738">
    <property type="entry name" value="RNABINDINGM8"/>
</dbReference>
<keyword evidence="4 6" id="KW-0694">RNA-binding</keyword>
<evidence type="ECO:0000256" key="7">
    <source>
        <dbReference type="SAM" id="MobiDB-lite"/>
    </source>
</evidence>
<evidence type="ECO:0000313" key="10">
    <source>
        <dbReference type="Proteomes" id="UP000815325"/>
    </source>
</evidence>
<dbReference type="InterPro" id="IPR033744">
    <property type="entry name" value="RRM_RBM8"/>
</dbReference>
<dbReference type="EMBL" id="MU069519">
    <property type="protein sequence ID" value="KAF5840261.1"/>
    <property type="molecule type" value="Genomic_DNA"/>
</dbReference>
<dbReference type="InterPro" id="IPR000504">
    <property type="entry name" value="RRM_dom"/>
</dbReference>
<evidence type="ECO:0000256" key="4">
    <source>
        <dbReference type="ARBA" id="ARBA00022884"/>
    </source>
</evidence>
<dbReference type="SUPFAM" id="SSF54928">
    <property type="entry name" value="RNA-binding domain, RBD"/>
    <property type="match status" value="1"/>
</dbReference>
<evidence type="ECO:0000256" key="5">
    <source>
        <dbReference type="ARBA" id="ARBA00023242"/>
    </source>
</evidence>
<evidence type="ECO:0000256" key="1">
    <source>
        <dbReference type="ARBA" id="ARBA00004123"/>
    </source>
</evidence>
<reference evidence="9" key="1">
    <citation type="submission" date="2017-08" db="EMBL/GenBank/DDBJ databases">
        <authorList>
            <person name="Polle J.E."/>
            <person name="Barry K."/>
            <person name="Cushman J."/>
            <person name="Schmutz J."/>
            <person name="Tran D."/>
            <person name="Hathwaick L.T."/>
            <person name="Yim W.C."/>
            <person name="Jenkins J."/>
            <person name="Mckie-Krisberg Z.M."/>
            <person name="Prochnik S."/>
            <person name="Lindquist E."/>
            <person name="Dockter R.B."/>
            <person name="Adam C."/>
            <person name="Molina H."/>
            <person name="Bunkerborg J."/>
            <person name="Jin E."/>
            <person name="Buchheim M."/>
            <person name="Magnuson J."/>
        </authorList>
    </citation>
    <scope>NUCLEOTIDE SEQUENCE</scope>
    <source>
        <strain evidence="9">CCAP 19/18</strain>
    </source>
</reference>
<dbReference type="InterPro" id="IPR035979">
    <property type="entry name" value="RBD_domain_sf"/>
</dbReference>
<accession>A0ABQ7H075</accession>
<dbReference type="InterPro" id="IPR012677">
    <property type="entry name" value="Nucleotide-bd_a/b_plait_sf"/>
</dbReference>
<dbReference type="CDD" id="cd12324">
    <property type="entry name" value="RRM_RBM8"/>
    <property type="match status" value="1"/>
</dbReference>
<dbReference type="SMART" id="SM00360">
    <property type="entry name" value="RRM"/>
    <property type="match status" value="1"/>
</dbReference>
<evidence type="ECO:0000256" key="2">
    <source>
        <dbReference type="ARBA" id="ARBA00004496"/>
    </source>
</evidence>
<protein>
    <submittedName>
        <fullName evidence="9">RNA binding motif protein</fullName>
    </submittedName>
</protein>
<sequence>MADNELDDALMEGAEDQAGGEDAVQEAGRGNKKGRGHRMSTNMAERYGGAKFQELDPNTGMGPTPSVEGWVLFVTNVHEEAQEEDLHEAFSEYGEIKNIYMNLDRQTGFVKGYALIEYKTKREAQAAIDAMNGAELLTQNVVVDYAFKKGDVKRGGGRRR</sequence>
<comment type="subcellular location">
    <subcellularLocation>
        <location evidence="2">Cytoplasm</location>
    </subcellularLocation>
    <subcellularLocation>
        <location evidence="1">Nucleus</location>
    </subcellularLocation>
</comment>
<feature type="region of interest" description="Disordered" evidence="7">
    <location>
        <begin position="1"/>
        <end position="39"/>
    </location>
</feature>
<keyword evidence="5" id="KW-0539">Nucleus</keyword>
<evidence type="ECO:0000256" key="6">
    <source>
        <dbReference type="PROSITE-ProRule" id="PRU00176"/>
    </source>
</evidence>
<evidence type="ECO:0000259" key="8">
    <source>
        <dbReference type="PROSITE" id="PS50102"/>
    </source>
</evidence>
<organism evidence="9 10">
    <name type="scientific">Dunaliella salina</name>
    <name type="common">Green alga</name>
    <name type="synonym">Protococcus salinus</name>
    <dbReference type="NCBI Taxonomy" id="3046"/>
    <lineage>
        <taxon>Eukaryota</taxon>
        <taxon>Viridiplantae</taxon>
        <taxon>Chlorophyta</taxon>
        <taxon>core chlorophytes</taxon>
        <taxon>Chlorophyceae</taxon>
        <taxon>CS clade</taxon>
        <taxon>Chlamydomonadales</taxon>
        <taxon>Dunaliellaceae</taxon>
        <taxon>Dunaliella</taxon>
    </lineage>
</organism>
<name>A0ABQ7H075_DUNSA</name>
<dbReference type="Pfam" id="PF00076">
    <property type="entry name" value="RRM_1"/>
    <property type="match status" value="1"/>
</dbReference>
<dbReference type="Proteomes" id="UP000815325">
    <property type="component" value="Unassembled WGS sequence"/>
</dbReference>
<dbReference type="InterPro" id="IPR008111">
    <property type="entry name" value="RNA-bd_8"/>
</dbReference>